<dbReference type="Proteomes" id="UP000031443">
    <property type="component" value="Unassembled WGS sequence"/>
</dbReference>
<name>M7BFK6_CHEMY</name>
<evidence type="ECO:0000313" key="1">
    <source>
        <dbReference type="EMBL" id="EMP36716.1"/>
    </source>
</evidence>
<dbReference type="AlphaFoldDB" id="M7BFK6"/>
<evidence type="ECO:0000313" key="2">
    <source>
        <dbReference type="Proteomes" id="UP000031443"/>
    </source>
</evidence>
<keyword evidence="2" id="KW-1185">Reference proteome</keyword>
<sequence>QTRSSLLPISKQVERKYCVPAKGFEYLYSHPGPNSLVVSAANEEEQAGETQPNSQKQGWQEAGFIWQKKLFICQPPVMMANHQALLGRYDFNVWQSVAKFADSLPEDTSQEFLAILDEGRNVAKASLWAASDAVDSAARSITMAMSMRRASWLMSSGISTEAQQSIHNLPFDGLALFAEQRDTRLHGL</sequence>
<accession>M7BFK6</accession>
<reference evidence="2" key="1">
    <citation type="journal article" date="2013" name="Nat. Genet.">
        <title>The draft genomes of soft-shell turtle and green sea turtle yield insights into the development and evolution of the turtle-specific body plan.</title>
        <authorList>
            <person name="Wang Z."/>
            <person name="Pascual-Anaya J."/>
            <person name="Zadissa A."/>
            <person name="Li W."/>
            <person name="Niimura Y."/>
            <person name="Huang Z."/>
            <person name="Li C."/>
            <person name="White S."/>
            <person name="Xiong Z."/>
            <person name="Fang D."/>
            <person name="Wang B."/>
            <person name="Ming Y."/>
            <person name="Chen Y."/>
            <person name="Zheng Y."/>
            <person name="Kuraku S."/>
            <person name="Pignatelli M."/>
            <person name="Herrero J."/>
            <person name="Beal K."/>
            <person name="Nozawa M."/>
            <person name="Li Q."/>
            <person name="Wang J."/>
            <person name="Zhang H."/>
            <person name="Yu L."/>
            <person name="Shigenobu S."/>
            <person name="Wang J."/>
            <person name="Liu J."/>
            <person name="Flicek P."/>
            <person name="Searle S."/>
            <person name="Wang J."/>
            <person name="Kuratani S."/>
            <person name="Yin Y."/>
            <person name="Aken B."/>
            <person name="Zhang G."/>
            <person name="Irie N."/>
        </authorList>
    </citation>
    <scope>NUCLEOTIDE SEQUENCE [LARGE SCALE GENOMIC DNA]</scope>
</reference>
<proteinExistence type="predicted"/>
<dbReference type="Gene3D" id="1.10.287.3160">
    <property type="match status" value="1"/>
</dbReference>
<organism evidence="1 2">
    <name type="scientific">Chelonia mydas</name>
    <name type="common">Green sea-turtle</name>
    <name type="synonym">Chelonia agassizi</name>
    <dbReference type="NCBI Taxonomy" id="8469"/>
    <lineage>
        <taxon>Eukaryota</taxon>
        <taxon>Metazoa</taxon>
        <taxon>Chordata</taxon>
        <taxon>Craniata</taxon>
        <taxon>Vertebrata</taxon>
        <taxon>Euteleostomi</taxon>
        <taxon>Archelosauria</taxon>
        <taxon>Testudinata</taxon>
        <taxon>Testudines</taxon>
        <taxon>Cryptodira</taxon>
        <taxon>Durocryptodira</taxon>
        <taxon>Americhelydia</taxon>
        <taxon>Chelonioidea</taxon>
        <taxon>Cheloniidae</taxon>
        <taxon>Chelonia</taxon>
    </lineage>
</organism>
<gene>
    <name evidence="1" type="ORF">UY3_06111</name>
</gene>
<protein>
    <submittedName>
        <fullName evidence="1">Uncharacterized protein</fullName>
    </submittedName>
</protein>
<dbReference type="EMBL" id="KB524249">
    <property type="protein sequence ID" value="EMP36716.1"/>
    <property type="molecule type" value="Genomic_DNA"/>
</dbReference>
<feature type="non-terminal residue" evidence="1">
    <location>
        <position position="1"/>
    </location>
</feature>